<dbReference type="Proteomes" id="UP000230864">
    <property type="component" value="Unassembled WGS sequence"/>
</dbReference>
<dbReference type="HAMAP" id="MF_01369_B">
    <property type="entry name" value="Ribosomal_uL23_B"/>
    <property type="match status" value="1"/>
</dbReference>
<keyword evidence="4" id="KW-0699">rRNA-binding</keyword>
<feature type="compositionally biased region" description="Basic and acidic residues" evidence="5">
    <location>
        <begin position="32"/>
        <end position="47"/>
    </location>
</feature>
<dbReference type="Pfam" id="PF00276">
    <property type="entry name" value="Ribosomal_L23"/>
    <property type="match status" value="1"/>
</dbReference>
<dbReference type="GO" id="GO:0019843">
    <property type="term" value="F:rRNA binding"/>
    <property type="evidence" value="ECO:0007669"/>
    <property type="project" value="UniProtKB-UniRule"/>
</dbReference>
<dbReference type="InterPro" id="IPR013025">
    <property type="entry name" value="Ribosomal_uL23-like"/>
</dbReference>
<evidence type="ECO:0000256" key="5">
    <source>
        <dbReference type="SAM" id="MobiDB-lite"/>
    </source>
</evidence>
<comment type="similarity">
    <text evidence="1 4">Belongs to the universal ribosomal protein uL23 family.</text>
</comment>
<evidence type="ECO:0000313" key="6">
    <source>
        <dbReference type="EMBL" id="PIV45230.1"/>
    </source>
</evidence>
<dbReference type="InterPro" id="IPR012677">
    <property type="entry name" value="Nucleotide-bd_a/b_plait_sf"/>
</dbReference>
<feature type="region of interest" description="Disordered" evidence="5">
    <location>
        <begin position="13"/>
        <end position="47"/>
    </location>
</feature>
<evidence type="ECO:0000256" key="1">
    <source>
        <dbReference type="ARBA" id="ARBA00006700"/>
    </source>
</evidence>
<dbReference type="EMBL" id="PETZ01000019">
    <property type="protein sequence ID" value="PIV45230.1"/>
    <property type="molecule type" value="Genomic_DNA"/>
</dbReference>
<organism evidence="6 7">
    <name type="scientific">Candidatus Nealsonbacteria bacterium CG02_land_8_20_14_3_00_37_10</name>
    <dbReference type="NCBI Taxonomy" id="1974699"/>
    <lineage>
        <taxon>Bacteria</taxon>
        <taxon>Candidatus Nealsoniibacteriota</taxon>
    </lineage>
</organism>
<reference evidence="7" key="1">
    <citation type="submission" date="2017-09" db="EMBL/GenBank/DDBJ databases">
        <title>Depth-based differentiation of microbial function through sediment-hosted aquifers and enrichment of novel symbionts in the deep terrestrial subsurface.</title>
        <authorList>
            <person name="Probst A.J."/>
            <person name="Ladd B."/>
            <person name="Jarett J.K."/>
            <person name="Geller-Mcgrath D.E."/>
            <person name="Sieber C.M.K."/>
            <person name="Emerson J.B."/>
            <person name="Anantharaman K."/>
            <person name="Thomas B.C."/>
            <person name="Malmstrom R."/>
            <person name="Stieglmeier M."/>
            <person name="Klingl A."/>
            <person name="Woyke T."/>
            <person name="Ryan C.M."/>
            <person name="Banfield J.F."/>
        </authorList>
    </citation>
    <scope>NUCLEOTIDE SEQUENCE [LARGE SCALE GENOMIC DNA]</scope>
</reference>
<protein>
    <recommendedName>
        <fullName evidence="4">Large ribosomal subunit protein uL23</fullName>
    </recommendedName>
</protein>
<evidence type="ECO:0000256" key="3">
    <source>
        <dbReference type="ARBA" id="ARBA00023274"/>
    </source>
</evidence>
<comment type="function">
    <text evidence="4">One of the early assembly proteins it binds 23S rRNA. One of the proteins that surrounds the polypeptide exit tunnel on the outside of the ribosome. Forms the main docking site for trigger factor binding to the ribosome.</text>
</comment>
<gene>
    <name evidence="4" type="primary">rplW</name>
    <name evidence="6" type="ORF">COS25_01115</name>
</gene>
<proteinExistence type="inferred from homology"/>
<comment type="subunit">
    <text evidence="4">Part of the 50S ribosomal subunit. Contacts protein L29, and trigger factor when it is bound to the ribosome.</text>
</comment>
<evidence type="ECO:0000313" key="7">
    <source>
        <dbReference type="Proteomes" id="UP000230864"/>
    </source>
</evidence>
<name>A0A2M7D9X8_9BACT</name>
<accession>A0A2M7D9X8</accession>
<keyword evidence="3 4" id="KW-0687">Ribonucleoprotein</keyword>
<dbReference type="GO" id="GO:1990904">
    <property type="term" value="C:ribonucleoprotein complex"/>
    <property type="evidence" value="ECO:0007669"/>
    <property type="project" value="UniProtKB-KW"/>
</dbReference>
<dbReference type="InterPro" id="IPR012678">
    <property type="entry name" value="Ribosomal_uL23/eL15/eS24_sf"/>
</dbReference>
<sequence length="153" mass="17570">MKILDVFKKKKRERAVEEDKSSSSSSPSLRESSIKEEKKEAKQAKPIETEVSKIKKETKIGQSYRILKIPHITEKATDLAEKNQYAFRIFPRTNKTEIKRAVENAYGVDVVSVKIINVHKKKRRLGKILGIKPGYKKAIVKIKKGQKIEVLPR</sequence>
<dbReference type="PANTHER" id="PTHR11620">
    <property type="entry name" value="60S RIBOSOMAL PROTEIN L23A"/>
    <property type="match status" value="1"/>
</dbReference>
<dbReference type="NCBIfam" id="NF004363">
    <property type="entry name" value="PRK05738.2-4"/>
    <property type="match status" value="1"/>
</dbReference>
<dbReference type="GO" id="GO:0006412">
    <property type="term" value="P:translation"/>
    <property type="evidence" value="ECO:0007669"/>
    <property type="project" value="UniProtKB-UniRule"/>
</dbReference>
<comment type="caution">
    <text evidence="6">The sequence shown here is derived from an EMBL/GenBank/DDBJ whole genome shotgun (WGS) entry which is preliminary data.</text>
</comment>
<dbReference type="AlphaFoldDB" id="A0A2M7D9X8"/>
<dbReference type="Gene3D" id="3.30.70.330">
    <property type="match status" value="1"/>
</dbReference>
<keyword evidence="4" id="KW-0694">RNA-binding</keyword>
<feature type="compositionally biased region" description="Low complexity" evidence="5">
    <location>
        <begin position="22"/>
        <end position="31"/>
    </location>
</feature>
<dbReference type="SUPFAM" id="SSF54189">
    <property type="entry name" value="Ribosomal proteins S24e, L23 and L15e"/>
    <property type="match status" value="1"/>
</dbReference>
<dbReference type="GO" id="GO:0003735">
    <property type="term" value="F:structural constituent of ribosome"/>
    <property type="evidence" value="ECO:0007669"/>
    <property type="project" value="InterPro"/>
</dbReference>
<evidence type="ECO:0000256" key="2">
    <source>
        <dbReference type="ARBA" id="ARBA00022980"/>
    </source>
</evidence>
<keyword evidence="2 4" id="KW-0689">Ribosomal protein</keyword>
<evidence type="ECO:0000256" key="4">
    <source>
        <dbReference type="HAMAP-Rule" id="MF_01369"/>
    </source>
</evidence>
<dbReference type="GO" id="GO:0005840">
    <property type="term" value="C:ribosome"/>
    <property type="evidence" value="ECO:0007669"/>
    <property type="project" value="UniProtKB-KW"/>
</dbReference>